<comment type="caution">
    <text evidence="2">The sequence shown here is derived from an EMBL/GenBank/DDBJ whole genome shotgun (WGS) entry which is preliminary data.</text>
</comment>
<dbReference type="Proteomes" id="UP000176967">
    <property type="component" value="Unassembled WGS sequence"/>
</dbReference>
<sequence>MLIAGMIPELTLPIVIAAAVADSINPCVFGVLIFLIAYMTKVFKSSRRMLAGGLVYAAAVYLTYLGLGFGILRITISVGISNFFYWFAALVAIGAGLLEIKDFFAYGRGLSLQLIPGSAERIKMYTVKMGEIGEKSPALSMALAALLGVFVVFVELPCTGAPYFAILALLSKGAFSTAVPYLLLYNLVFIFPLFIIIGLSYFGTSSEAFEAWRKKHRALMRGVIGVFLLVLGFYMIYSIRATF</sequence>
<feature type="transmembrane region" description="Helical" evidence="1">
    <location>
        <begin position="218"/>
        <end position="237"/>
    </location>
</feature>
<feature type="transmembrane region" description="Helical" evidence="1">
    <location>
        <begin position="12"/>
        <end position="38"/>
    </location>
</feature>
<feature type="transmembrane region" description="Helical" evidence="1">
    <location>
        <begin position="83"/>
        <end position="100"/>
    </location>
</feature>
<dbReference type="STRING" id="1802628.A2890_01380"/>
<accession>A0A1F4W0Q5</accession>
<dbReference type="AlphaFoldDB" id="A0A1F4W0Q5"/>
<feature type="transmembrane region" description="Helical" evidence="1">
    <location>
        <begin position="138"/>
        <end position="170"/>
    </location>
</feature>
<reference evidence="2 3" key="1">
    <citation type="journal article" date="2016" name="Nat. Commun.">
        <title>Thousands of microbial genomes shed light on interconnected biogeochemical processes in an aquifer system.</title>
        <authorList>
            <person name="Anantharaman K."/>
            <person name="Brown C.T."/>
            <person name="Hug L.A."/>
            <person name="Sharon I."/>
            <person name="Castelle C.J."/>
            <person name="Probst A.J."/>
            <person name="Thomas B.C."/>
            <person name="Singh A."/>
            <person name="Wilkins M.J."/>
            <person name="Karaoz U."/>
            <person name="Brodie E.L."/>
            <person name="Williams K.H."/>
            <person name="Hubbard S.S."/>
            <person name="Banfield J.F."/>
        </authorList>
    </citation>
    <scope>NUCLEOTIDE SEQUENCE [LARGE SCALE GENOMIC DNA]</scope>
</reference>
<name>A0A1F4W0Q5_UNCKA</name>
<keyword evidence="1" id="KW-1133">Transmembrane helix</keyword>
<keyword evidence="1" id="KW-0812">Transmembrane</keyword>
<organism evidence="2 3">
    <name type="scientific">candidate division WWE3 bacterium RIFCSPLOWO2_01_FULL_53_14</name>
    <dbReference type="NCBI Taxonomy" id="1802628"/>
    <lineage>
        <taxon>Bacteria</taxon>
        <taxon>Katanobacteria</taxon>
    </lineage>
</organism>
<gene>
    <name evidence="2" type="ORF">A2890_01380</name>
</gene>
<evidence type="ECO:0000256" key="1">
    <source>
        <dbReference type="SAM" id="Phobius"/>
    </source>
</evidence>
<dbReference type="EMBL" id="MEVL01000002">
    <property type="protein sequence ID" value="OGC62981.1"/>
    <property type="molecule type" value="Genomic_DNA"/>
</dbReference>
<feature type="transmembrane region" description="Helical" evidence="1">
    <location>
        <begin position="182"/>
        <end position="202"/>
    </location>
</feature>
<protein>
    <recommendedName>
        <fullName evidence="4">Cytochrome C biogenesis protein transmembrane domain-containing protein</fullName>
    </recommendedName>
</protein>
<proteinExistence type="predicted"/>
<evidence type="ECO:0000313" key="3">
    <source>
        <dbReference type="Proteomes" id="UP000176967"/>
    </source>
</evidence>
<evidence type="ECO:0000313" key="2">
    <source>
        <dbReference type="EMBL" id="OGC62981.1"/>
    </source>
</evidence>
<feature type="transmembrane region" description="Helical" evidence="1">
    <location>
        <begin position="50"/>
        <end position="71"/>
    </location>
</feature>
<keyword evidence="1" id="KW-0472">Membrane</keyword>
<evidence type="ECO:0008006" key="4">
    <source>
        <dbReference type="Google" id="ProtNLM"/>
    </source>
</evidence>